<reference evidence="3" key="2">
    <citation type="journal article" date="2014" name="ISME J.">
        <title>Microbial stratification in low pH oxic and suboxic macroscopic growths along an acid mine drainage.</title>
        <authorList>
            <person name="Mendez-Garcia C."/>
            <person name="Mesa V."/>
            <person name="Sprenger R.R."/>
            <person name="Richter M."/>
            <person name="Diez M.S."/>
            <person name="Solano J."/>
            <person name="Bargiela R."/>
            <person name="Golyshina O.V."/>
            <person name="Manteca A."/>
            <person name="Ramos J.L."/>
            <person name="Gallego J.R."/>
            <person name="Llorente I."/>
            <person name="Martins Dos Santos V.A."/>
            <person name="Jensen O.N."/>
            <person name="Pelaez A.I."/>
            <person name="Sanchez J."/>
            <person name="Ferrer M."/>
        </authorList>
    </citation>
    <scope>NUCLEOTIDE SEQUENCE</scope>
</reference>
<accession>T1AVQ8</accession>
<gene>
    <name evidence="3" type="ORF">B1A_14715</name>
</gene>
<dbReference type="EMBL" id="AUZX01010808">
    <property type="protein sequence ID" value="EQD46150.1"/>
    <property type="molecule type" value="Genomic_DNA"/>
</dbReference>
<evidence type="ECO:0000259" key="1">
    <source>
        <dbReference type="SMART" id="SM00942"/>
    </source>
</evidence>
<dbReference type="AlphaFoldDB" id="T1AVQ8"/>
<dbReference type="SMART" id="SM00943">
    <property type="entry name" value="Prim-Pol"/>
    <property type="match status" value="1"/>
</dbReference>
<evidence type="ECO:0000313" key="3">
    <source>
        <dbReference type="EMBL" id="EQD46150.1"/>
    </source>
</evidence>
<dbReference type="CDD" id="cd04859">
    <property type="entry name" value="Prim_Pol"/>
    <property type="match status" value="1"/>
</dbReference>
<evidence type="ECO:0000259" key="2">
    <source>
        <dbReference type="SMART" id="SM00943"/>
    </source>
</evidence>
<sequence length="387" mass="43250">MIALQSALSLAEEYGLPVFPCRPDKKPYVEHGFKDSTTNLDAIDSWWTEYPDALIGVPTGRASHIDVVDIDPDGLGWYTENADKLAAARVHRTRRSGFHLLYRDPAVEIRNSASQIAKGVDIRGEGGYIVWWPAHGCEAVGDLADITEPPAWLLDKLTQKEVPPEGREQVNGPLCEGGRNDYLSREAYRLRKQRMAPDQIFPILSALNSARCTPPLEESEVRKIAEGKRRVLPASVTETDFYAHLPTHSYIYVPTRELWPGSSVNASVVLQNGKPSEWLDKNRPVHQMTWCPGQPIVIENRLVADGGWIDREGVSTFNLYRAPLELDGEPAKAAPWLDHVRKLYPAETDHLIRWLAQRVQRPAEKINHAVVLGGSQGIGKDTILEPV</sequence>
<comment type="caution">
    <text evidence="3">The sequence shown here is derived from an EMBL/GenBank/DDBJ whole genome shotgun (WGS) entry which is preliminary data.</text>
</comment>
<protein>
    <submittedName>
        <fullName evidence="3">Bifunctional DNA primase/polymerase</fullName>
    </submittedName>
</protein>
<feature type="non-terminal residue" evidence="3">
    <location>
        <position position="387"/>
    </location>
</feature>
<dbReference type="SMART" id="SM00942">
    <property type="entry name" value="PriCT_1"/>
    <property type="match status" value="1"/>
</dbReference>
<proteinExistence type="predicted"/>
<dbReference type="SUPFAM" id="SSF56747">
    <property type="entry name" value="Prim-pol domain"/>
    <property type="match status" value="1"/>
</dbReference>
<feature type="domain" description="DNA primase/polymerase bifunctional N-terminal" evidence="2">
    <location>
        <begin position="7"/>
        <end position="153"/>
    </location>
</feature>
<reference evidence="3" key="1">
    <citation type="submission" date="2013-08" db="EMBL/GenBank/DDBJ databases">
        <authorList>
            <person name="Mendez C."/>
            <person name="Richter M."/>
            <person name="Ferrer M."/>
            <person name="Sanchez J."/>
        </authorList>
    </citation>
    <scope>NUCLEOTIDE SEQUENCE</scope>
</reference>
<dbReference type="Pfam" id="PF09250">
    <property type="entry name" value="Prim-Pol"/>
    <property type="match status" value="1"/>
</dbReference>
<dbReference type="Pfam" id="PF08708">
    <property type="entry name" value="PriCT_1"/>
    <property type="match status" value="1"/>
</dbReference>
<dbReference type="InterPro" id="IPR014820">
    <property type="entry name" value="PriCT_1"/>
</dbReference>
<dbReference type="InterPro" id="IPR015330">
    <property type="entry name" value="DNA_primase/pol_bifunc_N"/>
</dbReference>
<feature type="domain" description="Primase C-terminal 1" evidence="1">
    <location>
        <begin position="168"/>
        <end position="233"/>
    </location>
</feature>
<name>T1AVQ8_9ZZZZ</name>
<organism evidence="3">
    <name type="scientific">mine drainage metagenome</name>
    <dbReference type="NCBI Taxonomy" id="410659"/>
    <lineage>
        <taxon>unclassified sequences</taxon>
        <taxon>metagenomes</taxon>
        <taxon>ecological metagenomes</taxon>
    </lineage>
</organism>